<dbReference type="Proteomes" id="UP000192756">
    <property type="component" value="Unassembled WGS sequence"/>
</dbReference>
<evidence type="ECO:0000313" key="4">
    <source>
        <dbReference type="Proteomes" id="UP000192756"/>
    </source>
</evidence>
<dbReference type="Gene3D" id="3.40.50.720">
    <property type="entry name" value="NAD(P)-binding Rossmann-like Domain"/>
    <property type="match status" value="1"/>
</dbReference>
<feature type="domain" description="Gfo/Idh/MocA-like oxidoreductase C-terminal" evidence="2">
    <location>
        <begin position="217"/>
        <end position="400"/>
    </location>
</feature>
<accession>A0A1W1ZWT6</accession>
<sequence length="448" mass="50292">MEKRRDFIKKLAITSAGVMAGNSLFGMSAKSYRNIIGANERIHVAIIGLNGRGTSMASTFARQKGAEILTLCDVDTRVFAKALKSVADNRQENVPKTEGDCRKVMQDKNIDAIYIATPDHWHTPLTIMGCQSGKHVYVEKPLSHNPHEGELAVAAARKYKRVVQMGAQRRSAPILTEGIQQLHEGIIGRVYYAKTWYTNDRKPTFLKAGTAPAELNYDLWQGPAPRLAYQDGLIHYNWHWFWHWGTGEALNNGTHEVDIARWGLGVDYPVKVTSSGGRYAYKDNWETPDTQVVTLEYPDRKMIMWESSSANGRRIEGDERGIIFYGENGSLSTGTDAYKVFDLKGKLVKDVGPKTKEEAVQGRNTASVSLSLDSMHVADFLDAIRSNRKPNCDVEIGHKSIIGMQLSNIAWRVGRELHLDPKNGHILNDPEAQKLWKRSYEPGWEPKI</sequence>
<dbReference type="RefSeq" id="WP_084237301.1">
    <property type="nucleotide sequence ID" value="NZ_FWXT01000001.1"/>
</dbReference>
<dbReference type="Gene3D" id="3.30.360.10">
    <property type="entry name" value="Dihydrodipicolinate Reductase, domain 2"/>
    <property type="match status" value="1"/>
</dbReference>
<proteinExistence type="predicted"/>
<dbReference type="SUPFAM" id="SSF51735">
    <property type="entry name" value="NAD(P)-binding Rossmann-fold domains"/>
    <property type="match status" value="1"/>
</dbReference>
<dbReference type="Pfam" id="PF01408">
    <property type="entry name" value="GFO_IDH_MocA"/>
    <property type="match status" value="1"/>
</dbReference>
<dbReference type="SUPFAM" id="SSF55347">
    <property type="entry name" value="Glyceraldehyde-3-phosphate dehydrogenase-like, C-terminal domain"/>
    <property type="match status" value="1"/>
</dbReference>
<dbReference type="PANTHER" id="PTHR43818:SF5">
    <property type="entry name" value="OXIDOREDUCTASE FAMILY PROTEIN"/>
    <property type="match status" value="1"/>
</dbReference>
<dbReference type="OrthoDB" id="726883at2"/>
<dbReference type="AlphaFoldDB" id="A0A1W1ZWT6"/>
<evidence type="ECO:0000313" key="3">
    <source>
        <dbReference type="EMBL" id="SMC52591.1"/>
    </source>
</evidence>
<dbReference type="PANTHER" id="PTHR43818">
    <property type="entry name" value="BCDNA.GH03377"/>
    <property type="match status" value="1"/>
</dbReference>
<dbReference type="STRING" id="151894.SAMN04488524_1022"/>
<dbReference type="GO" id="GO:0000166">
    <property type="term" value="F:nucleotide binding"/>
    <property type="evidence" value="ECO:0007669"/>
    <property type="project" value="InterPro"/>
</dbReference>
<name>A0A1W1ZWT6_9SPHI</name>
<evidence type="ECO:0000259" key="1">
    <source>
        <dbReference type="Pfam" id="PF01408"/>
    </source>
</evidence>
<keyword evidence="4" id="KW-1185">Reference proteome</keyword>
<dbReference type="InterPro" id="IPR004104">
    <property type="entry name" value="Gfo/Idh/MocA-like_OxRdtase_C"/>
</dbReference>
<reference evidence="4" key="1">
    <citation type="submission" date="2017-04" db="EMBL/GenBank/DDBJ databases">
        <authorList>
            <person name="Varghese N."/>
            <person name="Submissions S."/>
        </authorList>
    </citation>
    <scope>NUCLEOTIDE SEQUENCE [LARGE SCALE GENOMIC DNA]</scope>
    <source>
        <strain evidence="4">DSM 12126</strain>
    </source>
</reference>
<protein>
    <submittedName>
        <fullName evidence="3">Predicted dehydrogenase</fullName>
    </submittedName>
</protein>
<feature type="domain" description="Gfo/Idh/MocA-like oxidoreductase N-terminal" evidence="1">
    <location>
        <begin position="42"/>
        <end position="166"/>
    </location>
</feature>
<dbReference type="EMBL" id="FWXT01000001">
    <property type="protein sequence ID" value="SMC52591.1"/>
    <property type="molecule type" value="Genomic_DNA"/>
</dbReference>
<organism evidence="3 4">
    <name type="scientific">Pedobacter africanus</name>
    <dbReference type="NCBI Taxonomy" id="151894"/>
    <lineage>
        <taxon>Bacteria</taxon>
        <taxon>Pseudomonadati</taxon>
        <taxon>Bacteroidota</taxon>
        <taxon>Sphingobacteriia</taxon>
        <taxon>Sphingobacteriales</taxon>
        <taxon>Sphingobacteriaceae</taxon>
        <taxon>Pedobacter</taxon>
    </lineage>
</organism>
<dbReference type="InterPro" id="IPR036291">
    <property type="entry name" value="NAD(P)-bd_dom_sf"/>
</dbReference>
<evidence type="ECO:0000259" key="2">
    <source>
        <dbReference type="Pfam" id="PF02894"/>
    </source>
</evidence>
<dbReference type="InterPro" id="IPR000683">
    <property type="entry name" value="Gfo/Idh/MocA-like_OxRdtase_N"/>
</dbReference>
<dbReference type="InterPro" id="IPR050463">
    <property type="entry name" value="Gfo/Idh/MocA_oxidrdct_glycsds"/>
</dbReference>
<dbReference type="Pfam" id="PF02894">
    <property type="entry name" value="GFO_IDH_MocA_C"/>
    <property type="match status" value="1"/>
</dbReference>
<gene>
    <name evidence="3" type="ORF">SAMN04488524_1022</name>
</gene>